<evidence type="ECO:0000313" key="2">
    <source>
        <dbReference type="EMBL" id="KAA6377643.1"/>
    </source>
</evidence>
<sequence length="207" mass="23596">MELLVLSLILTLHLIGFNKDYLKKLFNYDIPLSDSPFGFNIRDLQKAERIELCEIISNEQIQGRHSKPLILKSIRSQDGPDENGRLWNNEQIQIKEQLENTKIKDAQLVKEDKSVLSLCSSNIGLKQQDKEQDKEQEQEQEVGLVMGIESVAISVSKCRSKRSNIDAQLFRADQALSAVGHLTALLGEQPWRCVAYELILGINYFQI</sequence>
<evidence type="ECO:0000256" key="1">
    <source>
        <dbReference type="SAM" id="SignalP"/>
    </source>
</evidence>
<dbReference type="Proteomes" id="UP000324800">
    <property type="component" value="Unassembled WGS sequence"/>
</dbReference>
<dbReference type="AlphaFoldDB" id="A0A5J4V514"/>
<feature type="signal peptide" evidence="1">
    <location>
        <begin position="1"/>
        <end position="16"/>
    </location>
</feature>
<keyword evidence="1" id="KW-0732">Signal</keyword>
<comment type="caution">
    <text evidence="2">The sequence shown here is derived from an EMBL/GenBank/DDBJ whole genome shotgun (WGS) entry which is preliminary data.</text>
</comment>
<accession>A0A5J4V514</accession>
<dbReference type="EMBL" id="SNRW01009673">
    <property type="protein sequence ID" value="KAA6377643.1"/>
    <property type="molecule type" value="Genomic_DNA"/>
</dbReference>
<feature type="chain" id="PRO_5023847287" evidence="1">
    <location>
        <begin position="17"/>
        <end position="207"/>
    </location>
</feature>
<name>A0A5J4V514_9EUKA</name>
<gene>
    <name evidence="2" type="ORF">EZS28_026831</name>
</gene>
<protein>
    <submittedName>
        <fullName evidence="2">Uncharacterized protein</fullName>
    </submittedName>
</protein>
<evidence type="ECO:0000313" key="3">
    <source>
        <dbReference type="Proteomes" id="UP000324800"/>
    </source>
</evidence>
<reference evidence="2 3" key="1">
    <citation type="submission" date="2019-03" db="EMBL/GenBank/DDBJ databases">
        <title>Single cell metagenomics reveals metabolic interactions within the superorganism composed of flagellate Streblomastix strix and complex community of Bacteroidetes bacteria on its surface.</title>
        <authorList>
            <person name="Treitli S.C."/>
            <person name="Kolisko M."/>
            <person name="Husnik F."/>
            <person name="Keeling P."/>
            <person name="Hampl V."/>
        </authorList>
    </citation>
    <scope>NUCLEOTIDE SEQUENCE [LARGE SCALE GENOMIC DNA]</scope>
    <source>
        <strain evidence="2">ST1C</strain>
    </source>
</reference>
<proteinExistence type="predicted"/>
<organism evidence="2 3">
    <name type="scientific">Streblomastix strix</name>
    <dbReference type="NCBI Taxonomy" id="222440"/>
    <lineage>
        <taxon>Eukaryota</taxon>
        <taxon>Metamonada</taxon>
        <taxon>Preaxostyla</taxon>
        <taxon>Oxymonadida</taxon>
        <taxon>Streblomastigidae</taxon>
        <taxon>Streblomastix</taxon>
    </lineage>
</organism>